<dbReference type="CDD" id="cd07989">
    <property type="entry name" value="LPLAT_AGPAT-like"/>
    <property type="match status" value="1"/>
</dbReference>
<protein>
    <submittedName>
        <fullName evidence="6">1-acyl-sn-glycerol-3-phosphate acyltransferase</fullName>
    </submittedName>
</protein>
<feature type="region of interest" description="Disordered" evidence="3">
    <location>
        <begin position="247"/>
        <end position="270"/>
    </location>
</feature>
<dbReference type="SMART" id="SM00563">
    <property type="entry name" value="PlsC"/>
    <property type="match status" value="1"/>
</dbReference>
<evidence type="ECO:0000256" key="2">
    <source>
        <dbReference type="ARBA" id="ARBA00023315"/>
    </source>
</evidence>
<keyword evidence="4" id="KW-1133">Transmembrane helix</keyword>
<keyword evidence="2 6" id="KW-0012">Acyltransferase</keyword>
<evidence type="ECO:0000313" key="7">
    <source>
        <dbReference type="Proteomes" id="UP001525379"/>
    </source>
</evidence>
<evidence type="ECO:0000256" key="3">
    <source>
        <dbReference type="SAM" id="MobiDB-lite"/>
    </source>
</evidence>
<evidence type="ECO:0000259" key="5">
    <source>
        <dbReference type="SMART" id="SM00563"/>
    </source>
</evidence>
<dbReference type="SUPFAM" id="SSF69593">
    <property type="entry name" value="Glycerol-3-phosphate (1)-acyltransferase"/>
    <property type="match status" value="1"/>
</dbReference>
<feature type="compositionally biased region" description="Basic and acidic residues" evidence="3">
    <location>
        <begin position="247"/>
        <end position="257"/>
    </location>
</feature>
<feature type="transmembrane region" description="Helical" evidence="4">
    <location>
        <begin position="21"/>
        <end position="40"/>
    </location>
</feature>
<dbReference type="EMBL" id="JALXSQ010000002">
    <property type="protein sequence ID" value="MCT2041870.1"/>
    <property type="molecule type" value="Genomic_DNA"/>
</dbReference>
<name>A0ABT2HU72_9MICO</name>
<evidence type="ECO:0000256" key="1">
    <source>
        <dbReference type="ARBA" id="ARBA00022679"/>
    </source>
</evidence>
<keyword evidence="7" id="KW-1185">Reference proteome</keyword>
<gene>
    <name evidence="6" type="ORF">M3D15_00710</name>
</gene>
<comment type="caution">
    <text evidence="6">The sequence shown here is derived from an EMBL/GenBank/DDBJ whole genome shotgun (WGS) entry which is preliminary data.</text>
</comment>
<evidence type="ECO:0000256" key="4">
    <source>
        <dbReference type="SAM" id="Phobius"/>
    </source>
</evidence>
<dbReference type="PANTHER" id="PTHR10434:SF55">
    <property type="entry name" value="POSSIBLE ACYLTRANSFERASE"/>
    <property type="match status" value="1"/>
</dbReference>
<accession>A0ABT2HU72</accession>
<organism evidence="6 7">
    <name type="scientific">Pseudoclavibacter albus</name>
    <dbReference type="NCBI Taxonomy" id="272241"/>
    <lineage>
        <taxon>Bacteria</taxon>
        <taxon>Bacillati</taxon>
        <taxon>Actinomycetota</taxon>
        <taxon>Actinomycetes</taxon>
        <taxon>Micrococcales</taxon>
        <taxon>Microbacteriaceae</taxon>
        <taxon>Pseudoclavibacter</taxon>
    </lineage>
</organism>
<dbReference type="Pfam" id="PF01553">
    <property type="entry name" value="Acyltransferase"/>
    <property type="match status" value="1"/>
</dbReference>
<sequence>MSEEQTKRTKPRGSGERSKPSIFWLIYLMVAPLFSILFKYEIRGKLPQNGPFVLAGNHLSELDPVVIGYGVWKMGRIPRFMAKDSLFRVPVLKWLLNASGQIPVKRGRGGGEAVEAAERLMETGGGVIIYPEGTLTREPQLWPMRGKSGAVRLAAAHNIPLVPFAHWGTQAVYGRYAKRPTLRFRTPIVINVGEPMDLGELELDAKDRRIVQEASDRLMERIVELQAELRPGETPPEELYIHHVAKLEPTAEQKEQTEQATQTESTERHD</sequence>
<feature type="domain" description="Phospholipid/glycerol acyltransferase" evidence="5">
    <location>
        <begin position="52"/>
        <end position="169"/>
    </location>
</feature>
<dbReference type="PANTHER" id="PTHR10434">
    <property type="entry name" value="1-ACYL-SN-GLYCEROL-3-PHOSPHATE ACYLTRANSFERASE"/>
    <property type="match status" value="1"/>
</dbReference>
<keyword evidence="4" id="KW-0812">Transmembrane</keyword>
<dbReference type="RefSeq" id="WP_260103629.1">
    <property type="nucleotide sequence ID" value="NZ_JALXSQ010000002.1"/>
</dbReference>
<keyword evidence="1" id="KW-0808">Transferase</keyword>
<dbReference type="Proteomes" id="UP001525379">
    <property type="component" value="Unassembled WGS sequence"/>
</dbReference>
<proteinExistence type="predicted"/>
<dbReference type="InterPro" id="IPR002123">
    <property type="entry name" value="Plipid/glycerol_acylTrfase"/>
</dbReference>
<reference evidence="6 7" key="1">
    <citation type="submission" date="2022-04" db="EMBL/GenBank/DDBJ databases">
        <title>Human microbiome associated bacterial genomes.</title>
        <authorList>
            <person name="Sandstrom S."/>
            <person name="Salamzade R."/>
            <person name="Kalan L.R."/>
        </authorList>
    </citation>
    <scope>NUCLEOTIDE SEQUENCE [LARGE SCALE GENOMIC DNA]</scope>
    <source>
        <strain evidence="7">p3-SID1799</strain>
    </source>
</reference>
<evidence type="ECO:0000313" key="6">
    <source>
        <dbReference type="EMBL" id="MCT2041870.1"/>
    </source>
</evidence>
<dbReference type="GO" id="GO:0016746">
    <property type="term" value="F:acyltransferase activity"/>
    <property type="evidence" value="ECO:0007669"/>
    <property type="project" value="UniProtKB-KW"/>
</dbReference>
<keyword evidence="4" id="KW-0472">Membrane</keyword>